<accession>A0A4Z2IAI4</accession>
<sequence>MPARCGRRSRLFVQKVTSAADLNPGLGRAVERRLASGMTRMPVADLPLSPSPAFNGVTVWCWMWGFQRDARGEGGEEWRWREAVHLCPHSPPLLFSKLFLFNVKSVQESQTDRQREGGGGGCLRRQD</sequence>
<comment type="caution">
    <text evidence="2">The sequence shown here is derived from an EMBL/GenBank/DDBJ whole genome shotgun (WGS) entry which is preliminary data.</text>
</comment>
<protein>
    <submittedName>
        <fullName evidence="2">Uncharacterized protein</fullName>
    </submittedName>
</protein>
<evidence type="ECO:0000313" key="3">
    <source>
        <dbReference type="Proteomes" id="UP000314294"/>
    </source>
</evidence>
<name>A0A4Z2IAI4_9TELE</name>
<proteinExistence type="predicted"/>
<dbReference type="EMBL" id="SRLO01000111">
    <property type="protein sequence ID" value="TNN74771.1"/>
    <property type="molecule type" value="Genomic_DNA"/>
</dbReference>
<evidence type="ECO:0000256" key="1">
    <source>
        <dbReference type="SAM" id="MobiDB-lite"/>
    </source>
</evidence>
<reference evidence="2 3" key="1">
    <citation type="submission" date="2019-03" db="EMBL/GenBank/DDBJ databases">
        <title>First draft genome of Liparis tanakae, snailfish: a comprehensive survey of snailfish specific genes.</title>
        <authorList>
            <person name="Kim W."/>
            <person name="Song I."/>
            <person name="Jeong J.-H."/>
            <person name="Kim D."/>
            <person name="Kim S."/>
            <person name="Ryu S."/>
            <person name="Song J.Y."/>
            <person name="Lee S.K."/>
        </authorList>
    </citation>
    <scope>NUCLEOTIDE SEQUENCE [LARGE SCALE GENOMIC DNA]</scope>
    <source>
        <tissue evidence="2">Muscle</tissue>
    </source>
</reference>
<dbReference type="AlphaFoldDB" id="A0A4Z2IAI4"/>
<organism evidence="2 3">
    <name type="scientific">Liparis tanakae</name>
    <name type="common">Tanaka's snailfish</name>
    <dbReference type="NCBI Taxonomy" id="230148"/>
    <lineage>
        <taxon>Eukaryota</taxon>
        <taxon>Metazoa</taxon>
        <taxon>Chordata</taxon>
        <taxon>Craniata</taxon>
        <taxon>Vertebrata</taxon>
        <taxon>Euteleostomi</taxon>
        <taxon>Actinopterygii</taxon>
        <taxon>Neopterygii</taxon>
        <taxon>Teleostei</taxon>
        <taxon>Neoteleostei</taxon>
        <taxon>Acanthomorphata</taxon>
        <taxon>Eupercaria</taxon>
        <taxon>Perciformes</taxon>
        <taxon>Cottioidei</taxon>
        <taxon>Cottales</taxon>
        <taxon>Liparidae</taxon>
        <taxon>Liparis</taxon>
    </lineage>
</organism>
<feature type="region of interest" description="Disordered" evidence="1">
    <location>
        <begin position="107"/>
        <end position="127"/>
    </location>
</feature>
<evidence type="ECO:0000313" key="2">
    <source>
        <dbReference type="EMBL" id="TNN74771.1"/>
    </source>
</evidence>
<dbReference type="Proteomes" id="UP000314294">
    <property type="component" value="Unassembled WGS sequence"/>
</dbReference>
<keyword evidence="3" id="KW-1185">Reference proteome</keyword>
<gene>
    <name evidence="2" type="ORF">EYF80_015089</name>
</gene>
<feature type="compositionally biased region" description="Gly residues" evidence="1">
    <location>
        <begin position="117"/>
        <end position="127"/>
    </location>
</feature>